<evidence type="ECO:0000313" key="4">
    <source>
        <dbReference type="Proteomes" id="UP001642484"/>
    </source>
</evidence>
<reference evidence="3 4" key="1">
    <citation type="submission" date="2024-02" db="EMBL/GenBank/DDBJ databases">
        <authorList>
            <person name="Chen Y."/>
            <person name="Shah S."/>
            <person name="Dougan E. K."/>
            <person name="Thang M."/>
            <person name="Chan C."/>
        </authorList>
    </citation>
    <scope>NUCLEOTIDE SEQUENCE [LARGE SCALE GENOMIC DNA]</scope>
</reference>
<feature type="region of interest" description="Disordered" evidence="1">
    <location>
        <begin position="48"/>
        <end position="67"/>
    </location>
</feature>
<accession>A0ABP0PK72</accession>
<evidence type="ECO:0000256" key="1">
    <source>
        <dbReference type="SAM" id="MobiDB-lite"/>
    </source>
</evidence>
<evidence type="ECO:0000313" key="3">
    <source>
        <dbReference type="EMBL" id="CAK9076423.1"/>
    </source>
</evidence>
<feature type="signal peptide" evidence="2">
    <location>
        <begin position="1"/>
        <end position="18"/>
    </location>
</feature>
<protein>
    <submittedName>
        <fullName evidence="3">Uncharacterized protein</fullName>
    </submittedName>
</protein>
<keyword evidence="4" id="KW-1185">Reference proteome</keyword>
<organism evidence="3 4">
    <name type="scientific">Durusdinium trenchii</name>
    <dbReference type="NCBI Taxonomy" id="1381693"/>
    <lineage>
        <taxon>Eukaryota</taxon>
        <taxon>Sar</taxon>
        <taxon>Alveolata</taxon>
        <taxon>Dinophyceae</taxon>
        <taxon>Suessiales</taxon>
        <taxon>Symbiodiniaceae</taxon>
        <taxon>Durusdinium</taxon>
    </lineage>
</organism>
<name>A0ABP0PK72_9DINO</name>
<sequence length="235" mass="26361">MLFSVLPMFFRSWRLSLAVRSLGSVGCSVEQLAGVALNAEQLQYLVEDAKTPRKPQHTSRRPPTSRALGDGTGTWRCCDCGDEKTLADFYVRATGCMRSYCKKCHNERVADYRRTLRGNVAVLLSNARKRSKVKGLACSLDPDFILNTILRQKGRCAYSGVQMEVLLPHSDWRMSLERLDNAVGYVPENCVLIAAEFNSTEKISRRVPSDPNVRIFQVVPAESSERSELVATVER</sequence>
<evidence type="ECO:0000256" key="2">
    <source>
        <dbReference type="SAM" id="SignalP"/>
    </source>
</evidence>
<comment type="caution">
    <text evidence="3">The sequence shown here is derived from an EMBL/GenBank/DDBJ whole genome shotgun (WGS) entry which is preliminary data.</text>
</comment>
<dbReference type="Proteomes" id="UP001642484">
    <property type="component" value="Unassembled WGS sequence"/>
</dbReference>
<keyword evidence="2" id="KW-0732">Signal</keyword>
<proteinExistence type="predicted"/>
<dbReference type="EMBL" id="CAXAMN010023273">
    <property type="protein sequence ID" value="CAK9076423.1"/>
    <property type="molecule type" value="Genomic_DNA"/>
</dbReference>
<gene>
    <name evidence="3" type="ORF">CCMP2556_LOCUS37645</name>
</gene>
<feature type="chain" id="PRO_5045903554" evidence="2">
    <location>
        <begin position="19"/>
        <end position="235"/>
    </location>
</feature>
<dbReference type="Gene3D" id="3.30.40.220">
    <property type="match status" value="1"/>
</dbReference>